<dbReference type="Proteomes" id="UP000257002">
    <property type="component" value="Unassembled WGS sequence"/>
</dbReference>
<proteinExistence type="predicted"/>
<evidence type="ECO:0000313" key="1">
    <source>
        <dbReference type="EMBL" id="REJ50850.1"/>
    </source>
</evidence>
<comment type="caution">
    <text evidence="1">The sequence shown here is derived from an EMBL/GenBank/DDBJ whole genome shotgun (WGS) entry which is preliminary data.</text>
</comment>
<evidence type="ECO:0000313" key="2">
    <source>
        <dbReference type="Proteomes" id="UP000257002"/>
    </source>
</evidence>
<reference evidence="1 2" key="1">
    <citation type="submission" date="2017-10" db="EMBL/GenBank/DDBJ databases">
        <title>A large-scale comparative metagenomic study reveals the eutrophication-driven functional interactions in six Microcystis-epibionts communities.</title>
        <authorList>
            <person name="Li Q."/>
            <person name="Lin F."/>
        </authorList>
    </citation>
    <scope>NUCLEOTIDE SEQUENCE [LARGE SCALE GENOMIC DNA]</scope>
    <source>
        <strain evidence="1">TW10</strain>
    </source>
</reference>
<sequence length="81" mass="9148">MKILQGNCEKAIDLIYLMMCGRLLNFGIASSGEGVMTSTAKAHCDYFLATIPNFSRVLSQKLTFITRKRVSQRNPFSLLRM</sequence>
<protein>
    <submittedName>
        <fullName evidence="1">Uncharacterized protein</fullName>
    </submittedName>
</protein>
<accession>A0A3E0LTH3</accession>
<organism evidence="1 2">
    <name type="scientific">Microcystis wesenbergii TW10</name>
    <dbReference type="NCBI Taxonomy" id="2060474"/>
    <lineage>
        <taxon>Bacteria</taxon>
        <taxon>Bacillati</taxon>
        <taxon>Cyanobacteriota</taxon>
        <taxon>Cyanophyceae</taxon>
        <taxon>Oscillatoriophycideae</taxon>
        <taxon>Chroococcales</taxon>
        <taxon>Microcystaceae</taxon>
        <taxon>Microcystis</taxon>
    </lineage>
</organism>
<dbReference type="AlphaFoldDB" id="A0A3E0LTH3"/>
<dbReference type="EMBL" id="QQWD01000016">
    <property type="protein sequence ID" value="REJ50850.1"/>
    <property type="molecule type" value="Genomic_DNA"/>
</dbReference>
<name>A0A3E0LTH3_9CHRO</name>
<gene>
    <name evidence="1" type="ORF">DWQ51_14395</name>
</gene>